<dbReference type="SUPFAM" id="SSF49313">
    <property type="entry name" value="Cadherin-like"/>
    <property type="match status" value="5"/>
</dbReference>
<dbReference type="InterPro" id="IPR050174">
    <property type="entry name" value="Protocadherin/Cadherin-CA"/>
</dbReference>
<reference evidence="16" key="1">
    <citation type="submission" date="2021-01" db="EMBL/GenBank/DDBJ databases">
        <authorList>
            <person name="Li R."/>
            <person name="Bekaert M."/>
        </authorList>
    </citation>
    <scope>NUCLEOTIDE SEQUENCE</scope>
    <source>
        <strain evidence="16">Farmed</strain>
    </source>
</reference>
<feature type="domain" description="Cadherin" evidence="15">
    <location>
        <begin position="250"/>
        <end position="357"/>
    </location>
</feature>
<dbReference type="InterPro" id="IPR020894">
    <property type="entry name" value="Cadherin_CS"/>
</dbReference>
<dbReference type="Pfam" id="PF00028">
    <property type="entry name" value="Cadherin"/>
    <property type="match status" value="5"/>
</dbReference>
<keyword evidence="10" id="KW-0325">Glycoprotein</keyword>
<dbReference type="FunFam" id="2.60.40.60:FF:000020">
    <property type="entry name" value="Dachsous cadherin-related 1b"/>
    <property type="match status" value="1"/>
</dbReference>
<keyword evidence="3 13" id="KW-0812">Transmembrane</keyword>
<accession>A0A812D8B3</accession>
<dbReference type="SMART" id="SM00112">
    <property type="entry name" value="CA"/>
    <property type="match status" value="6"/>
</dbReference>
<feature type="domain" description="Cadherin" evidence="15">
    <location>
        <begin position="138"/>
        <end position="249"/>
    </location>
</feature>
<keyword evidence="7" id="KW-0130">Cell adhesion</keyword>
<evidence type="ECO:0000256" key="2">
    <source>
        <dbReference type="ARBA" id="ARBA00022475"/>
    </source>
</evidence>
<dbReference type="GO" id="GO:0007156">
    <property type="term" value="P:homophilic cell adhesion via plasma membrane adhesion molecules"/>
    <property type="evidence" value="ECO:0007669"/>
    <property type="project" value="InterPro"/>
</dbReference>
<keyword evidence="17" id="KW-1185">Reference proteome</keyword>
<dbReference type="InterPro" id="IPR015919">
    <property type="entry name" value="Cadherin-like_sf"/>
</dbReference>
<evidence type="ECO:0000256" key="13">
    <source>
        <dbReference type="SAM" id="Phobius"/>
    </source>
</evidence>
<evidence type="ECO:0000256" key="3">
    <source>
        <dbReference type="ARBA" id="ARBA00022692"/>
    </source>
</evidence>
<dbReference type="PROSITE" id="PS50268">
    <property type="entry name" value="CADHERIN_2"/>
    <property type="match status" value="6"/>
</dbReference>
<evidence type="ECO:0000256" key="7">
    <source>
        <dbReference type="ARBA" id="ARBA00022889"/>
    </source>
</evidence>
<feature type="transmembrane region" description="Helical" evidence="13">
    <location>
        <begin position="693"/>
        <end position="719"/>
    </location>
</feature>
<keyword evidence="8 13" id="KW-1133">Transmembrane helix</keyword>
<evidence type="ECO:0000256" key="5">
    <source>
        <dbReference type="ARBA" id="ARBA00022737"/>
    </source>
</evidence>
<proteinExistence type="predicted"/>
<dbReference type="EMBL" id="CAHIKZ030002523">
    <property type="protein sequence ID" value="CAE1288295.1"/>
    <property type="molecule type" value="Genomic_DNA"/>
</dbReference>
<feature type="transmembrane region" description="Helical" evidence="13">
    <location>
        <begin position="807"/>
        <end position="825"/>
    </location>
</feature>
<sequence>MNKVKTPLLLCTLLSVLHINHAVDLTYYLEEGNSPGTVVGDIAADTHLPEQVPLQDRKLIRYSLLQQSLVEGMQLFRVSKTTGKLYTAQIVDAETLCRPNSECSQILKVAVRRDEAFMKILKIKVVFQDVNDHQPEFPVKEVKIKFSEDDSKGVRRSIPNAIDKDVGPLNSQITYELKKNLDDPFMLSVSKSLDGTSDLSINLEKRLDREVRDSYMVQVIAKDGGSPLQQSVLDVQISVTDVNDNPPVFSQNVYNVSIKNEHDVVTPVAILYARDLDSDKNGRITYQFSSKTSDVAQSYFKVNKVTGEIFLQKRIPNQQKLKYKLYVKATDGGNPPLSSIAMVLVNVINQQNNAPTIDVNFVSGSNRKKATISEDIKVGSFIAYVVITDHDAGPNGDVSCDLYHEKFQLQSLGTKEYKVVVKNSLDRETADHHDLTIRCQDKGSPPLHSDTRFSIEIMDVNDVRPQLFKDTYKFWVYENENPKTRVGSINATDPDLGPGGKLTYSLLTNKRNFLPFQISDNGIISTVMSLDHEFQDVYKFQVLVNDNGIPGLNSTVNVSVEVRDENDNAPYFTFPSVNPFTFDVEYYPHHSNNITVLKAFDGDSRENAFLKYEIVTGNDKQLFNINHYTGLLSFTREISVQDSGMYELEFSVKDSGTPSLSATTAMVLMLTVSNKTTEVLNTVHPQPADKIHLYLMIVLVLVAVTLSVPLTAGVSICIIRCKQRKTAAQRAALSASCKCVNEHSHYVCPSMQATYWSSTPATPTTDQDMTRTSSSSRARRGLYPEENIAYQQKGSAFGMKGQSASEIIYQVSVSIAIFFSFLFHLCGW</sequence>
<dbReference type="InterPro" id="IPR013164">
    <property type="entry name" value="Cadherin_N"/>
</dbReference>
<dbReference type="FunFam" id="2.60.40.60:FF:000004">
    <property type="entry name" value="Protocadherin 1 gamma 2"/>
    <property type="match status" value="1"/>
</dbReference>
<dbReference type="AlphaFoldDB" id="A0A812D8B3"/>
<evidence type="ECO:0000256" key="6">
    <source>
        <dbReference type="ARBA" id="ARBA00022837"/>
    </source>
</evidence>
<evidence type="ECO:0000256" key="11">
    <source>
        <dbReference type="PROSITE-ProRule" id="PRU00043"/>
    </source>
</evidence>
<organism evidence="16 17">
    <name type="scientific">Acanthosepion pharaonis</name>
    <name type="common">Pharaoh cuttlefish</name>
    <name type="synonym">Sepia pharaonis</name>
    <dbReference type="NCBI Taxonomy" id="158019"/>
    <lineage>
        <taxon>Eukaryota</taxon>
        <taxon>Metazoa</taxon>
        <taxon>Spiralia</taxon>
        <taxon>Lophotrochozoa</taxon>
        <taxon>Mollusca</taxon>
        <taxon>Cephalopoda</taxon>
        <taxon>Coleoidea</taxon>
        <taxon>Decapodiformes</taxon>
        <taxon>Sepiida</taxon>
        <taxon>Sepiina</taxon>
        <taxon>Sepiidae</taxon>
        <taxon>Acanthosepion</taxon>
    </lineage>
</organism>
<dbReference type="FunFam" id="2.60.40.60:FF:000007">
    <property type="entry name" value="Protocadherin alpha 2"/>
    <property type="match status" value="1"/>
</dbReference>
<feature type="domain" description="Cadherin" evidence="15">
    <location>
        <begin position="29"/>
        <end position="137"/>
    </location>
</feature>
<evidence type="ECO:0000256" key="14">
    <source>
        <dbReference type="SAM" id="SignalP"/>
    </source>
</evidence>
<dbReference type="PRINTS" id="PR00205">
    <property type="entry name" value="CADHERIN"/>
</dbReference>
<gene>
    <name evidence="16" type="ORF">SPHA_47019</name>
</gene>
<feature type="region of interest" description="Disordered" evidence="12">
    <location>
        <begin position="759"/>
        <end position="778"/>
    </location>
</feature>
<dbReference type="FunFam" id="2.60.40.60:FF:000134">
    <property type="entry name" value="protocadherin Fat 4"/>
    <property type="match status" value="1"/>
</dbReference>
<dbReference type="GO" id="GO:0005509">
    <property type="term" value="F:calcium ion binding"/>
    <property type="evidence" value="ECO:0007669"/>
    <property type="project" value="UniProtKB-UniRule"/>
</dbReference>
<evidence type="ECO:0000256" key="12">
    <source>
        <dbReference type="SAM" id="MobiDB-lite"/>
    </source>
</evidence>
<dbReference type="GO" id="GO:0005886">
    <property type="term" value="C:plasma membrane"/>
    <property type="evidence" value="ECO:0007669"/>
    <property type="project" value="UniProtKB-SubCell"/>
</dbReference>
<evidence type="ECO:0000256" key="9">
    <source>
        <dbReference type="ARBA" id="ARBA00023136"/>
    </source>
</evidence>
<dbReference type="Proteomes" id="UP000597762">
    <property type="component" value="Unassembled WGS sequence"/>
</dbReference>
<comment type="subcellular location">
    <subcellularLocation>
        <location evidence="1">Cell membrane</location>
        <topology evidence="1">Single-pass type I membrane protein</topology>
    </subcellularLocation>
</comment>
<dbReference type="Gene3D" id="2.60.40.60">
    <property type="entry name" value="Cadherins"/>
    <property type="match status" value="6"/>
</dbReference>
<dbReference type="PANTHER" id="PTHR24028">
    <property type="entry name" value="CADHERIN-87A"/>
    <property type="match status" value="1"/>
</dbReference>
<feature type="domain" description="Cadherin" evidence="15">
    <location>
        <begin position="364"/>
        <end position="467"/>
    </location>
</feature>
<dbReference type="PROSITE" id="PS00232">
    <property type="entry name" value="CADHERIN_1"/>
    <property type="match status" value="2"/>
</dbReference>
<keyword evidence="5" id="KW-0677">Repeat</keyword>
<evidence type="ECO:0000313" key="17">
    <source>
        <dbReference type="Proteomes" id="UP000597762"/>
    </source>
</evidence>
<evidence type="ECO:0000256" key="4">
    <source>
        <dbReference type="ARBA" id="ARBA00022729"/>
    </source>
</evidence>
<feature type="signal peptide" evidence="14">
    <location>
        <begin position="1"/>
        <end position="22"/>
    </location>
</feature>
<name>A0A812D8B3_ACAPH</name>
<feature type="domain" description="Cadherin" evidence="15">
    <location>
        <begin position="594"/>
        <end position="687"/>
    </location>
</feature>
<keyword evidence="4 14" id="KW-0732">Signal</keyword>
<keyword evidence="9 13" id="KW-0472">Membrane</keyword>
<evidence type="ECO:0000313" key="16">
    <source>
        <dbReference type="EMBL" id="CAE1288295.1"/>
    </source>
</evidence>
<evidence type="ECO:0000256" key="1">
    <source>
        <dbReference type="ARBA" id="ARBA00004251"/>
    </source>
</evidence>
<dbReference type="Pfam" id="PF08266">
    <property type="entry name" value="Cadherin_2"/>
    <property type="match status" value="1"/>
</dbReference>
<dbReference type="OrthoDB" id="6252479at2759"/>
<dbReference type="InterPro" id="IPR002126">
    <property type="entry name" value="Cadherin-like_dom"/>
</dbReference>
<dbReference type="PANTHER" id="PTHR24028:SF146">
    <property type="entry name" value="CADHERIN 96CB, ISOFORM D-RELATED"/>
    <property type="match status" value="1"/>
</dbReference>
<evidence type="ECO:0000259" key="15">
    <source>
        <dbReference type="PROSITE" id="PS50268"/>
    </source>
</evidence>
<evidence type="ECO:0000256" key="8">
    <source>
        <dbReference type="ARBA" id="ARBA00022989"/>
    </source>
</evidence>
<feature type="chain" id="PRO_5032343454" evidence="14">
    <location>
        <begin position="23"/>
        <end position="828"/>
    </location>
</feature>
<protein>
    <submittedName>
        <fullName evidence="16">PCDHGB</fullName>
    </submittedName>
</protein>
<evidence type="ECO:0000256" key="10">
    <source>
        <dbReference type="ARBA" id="ARBA00023180"/>
    </source>
</evidence>
<dbReference type="FunFam" id="2.60.40.60:FF:000002">
    <property type="entry name" value="Protocadherin alpha 2"/>
    <property type="match status" value="1"/>
</dbReference>
<keyword evidence="6 11" id="KW-0106">Calcium</keyword>
<comment type="caution">
    <text evidence="16">The sequence shown here is derived from an EMBL/GenBank/DDBJ whole genome shotgun (WGS) entry which is preliminary data.</text>
</comment>
<keyword evidence="2" id="KW-1003">Cell membrane</keyword>
<dbReference type="CDD" id="cd11304">
    <property type="entry name" value="Cadherin_repeat"/>
    <property type="match status" value="6"/>
</dbReference>
<feature type="domain" description="Cadherin" evidence="15">
    <location>
        <begin position="468"/>
        <end position="572"/>
    </location>
</feature>